<protein>
    <submittedName>
        <fullName evidence="2">Uncharacterized protein</fullName>
    </submittedName>
</protein>
<proteinExistence type="predicted"/>
<evidence type="ECO:0000313" key="3">
    <source>
        <dbReference type="Proteomes" id="UP000233440"/>
    </source>
</evidence>
<gene>
    <name evidence="2" type="ORF">CWO92_21185</name>
</gene>
<dbReference type="Proteomes" id="UP000233440">
    <property type="component" value="Unassembled WGS sequence"/>
</dbReference>
<accession>A0A2N3LET6</accession>
<dbReference type="EMBL" id="PIQO01000023">
    <property type="protein sequence ID" value="PKR83053.1"/>
    <property type="molecule type" value="Genomic_DNA"/>
</dbReference>
<keyword evidence="1" id="KW-0812">Transmembrane</keyword>
<sequence>MEENLNPNEDNISTKKDNFWHLIAENDLFEMVEKSGFGDKEFVLFQKRRLKGSLLSTIAAIVPTLLLSKWFAFSSILFFIYTWRNYYIKEKREYQDNLREKLTSWYVFERLVVVYLKGAHESIFEVLKKVLDRLEESEFKSHLERLIIDITEDSKSVNPYLNFAERAAGGNDAALTFMTSLYIYKNSTHDSSVIDELSDNARKEMMRGIVDIRKIKEKGFYHFPTKITMLNPIPMFGYMAGVAVNVFMNNMNF</sequence>
<dbReference type="AlphaFoldDB" id="A0A2N3LET6"/>
<name>A0A2N3LET6_9BACI</name>
<feature type="transmembrane region" description="Helical" evidence="1">
    <location>
        <begin position="54"/>
        <end position="83"/>
    </location>
</feature>
<keyword evidence="1" id="KW-1133">Transmembrane helix</keyword>
<dbReference type="OrthoDB" id="2973773at2"/>
<comment type="caution">
    <text evidence="2">The sequence shown here is derived from an EMBL/GenBank/DDBJ whole genome shotgun (WGS) entry which is preliminary data.</text>
</comment>
<keyword evidence="1" id="KW-0472">Membrane</keyword>
<dbReference type="RefSeq" id="WP_101356198.1">
    <property type="nucleotide sequence ID" value="NZ_PIQO01000023.1"/>
</dbReference>
<keyword evidence="3" id="KW-1185">Reference proteome</keyword>
<evidence type="ECO:0000256" key="1">
    <source>
        <dbReference type="SAM" id="Phobius"/>
    </source>
</evidence>
<organism evidence="2 3">
    <name type="scientific">Heyndrickxia camelliae</name>
    <dbReference type="NCBI Taxonomy" id="1707093"/>
    <lineage>
        <taxon>Bacteria</taxon>
        <taxon>Bacillati</taxon>
        <taxon>Bacillota</taxon>
        <taxon>Bacilli</taxon>
        <taxon>Bacillales</taxon>
        <taxon>Bacillaceae</taxon>
        <taxon>Heyndrickxia</taxon>
    </lineage>
</organism>
<reference evidence="2 3" key="1">
    <citation type="submission" date="2017-11" db="EMBL/GenBank/DDBJ databases">
        <title>Bacillus camelliae sp. nov., isolated from pu'er tea.</title>
        <authorList>
            <person name="Niu L."/>
        </authorList>
    </citation>
    <scope>NUCLEOTIDE SEQUENCE [LARGE SCALE GENOMIC DNA]</scope>
    <source>
        <strain evidence="2 3">7578-1</strain>
    </source>
</reference>
<evidence type="ECO:0000313" key="2">
    <source>
        <dbReference type="EMBL" id="PKR83053.1"/>
    </source>
</evidence>